<accession>A0A6J4LY73</accession>
<gene>
    <name evidence="2" type="ORF">AVDCRST_MAG68-3002</name>
</gene>
<feature type="non-terminal residue" evidence="2">
    <location>
        <position position="1"/>
    </location>
</feature>
<protein>
    <submittedName>
        <fullName evidence="2">Uncharacterized protein</fullName>
    </submittedName>
</protein>
<sequence length="25" mass="2751">RVVADYPRSPEAADARRELAAPPRS</sequence>
<dbReference type="AlphaFoldDB" id="A0A6J4LY73"/>
<organism evidence="2">
    <name type="scientific">uncultured Gemmatimonadota bacterium</name>
    <dbReference type="NCBI Taxonomy" id="203437"/>
    <lineage>
        <taxon>Bacteria</taxon>
        <taxon>Pseudomonadati</taxon>
        <taxon>Gemmatimonadota</taxon>
        <taxon>environmental samples</taxon>
    </lineage>
</organism>
<dbReference type="EMBL" id="CADCTW010000143">
    <property type="protein sequence ID" value="CAA9341345.1"/>
    <property type="molecule type" value="Genomic_DNA"/>
</dbReference>
<evidence type="ECO:0000256" key="1">
    <source>
        <dbReference type="SAM" id="MobiDB-lite"/>
    </source>
</evidence>
<feature type="region of interest" description="Disordered" evidence="1">
    <location>
        <begin position="1"/>
        <end position="25"/>
    </location>
</feature>
<proteinExistence type="predicted"/>
<evidence type="ECO:0000313" key="2">
    <source>
        <dbReference type="EMBL" id="CAA9341345.1"/>
    </source>
</evidence>
<name>A0A6J4LY73_9BACT</name>
<reference evidence="2" key="1">
    <citation type="submission" date="2020-02" db="EMBL/GenBank/DDBJ databases">
        <authorList>
            <person name="Meier V. D."/>
        </authorList>
    </citation>
    <scope>NUCLEOTIDE SEQUENCE</scope>
    <source>
        <strain evidence="2">AVDCRST_MAG68</strain>
    </source>
</reference>